<organism evidence="3 4">
    <name type="scientific">Lysobacter stagni</name>
    <dbReference type="NCBI Taxonomy" id="3045172"/>
    <lineage>
        <taxon>Bacteria</taxon>
        <taxon>Pseudomonadati</taxon>
        <taxon>Pseudomonadota</taxon>
        <taxon>Gammaproteobacteria</taxon>
        <taxon>Lysobacterales</taxon>
        <taxon>Lysobacteraceae</taxon>
        <taxon>Lysobacter</taxon>
    </lineage>
</organism>
<sequence>MATPRWLCAIALFLAVAQASAQSATISFRGAIVEGTTSSHDAGDHAQGSAGDAPRRSTTQALNAIAAPRGEILDYFARRSQEAGIATGRLYLVTVDYL</sequence>
<dbReference type="Proteomes" id="UP001321580">
    <property type="component" value="Unassembled WGS sequence"/>
</dbReference>
<evidence type="ECO:0000256" key="2">
    <source>
        <dbReference type="SAM" id="SignalP"/>
    </source>
</evidence>
<accession>A0ABT6XH87</accession>
<evidence type="ECO:0000313" key="4">
    <source>
        <dbReference type="Proteomes" id="UP001321580"/>
    </source>
</evidence>
<reference evidence="3 4" key="1">
    <citation type="submission" date="2023-05" db="EMBL/GenBank/DDBJ databases">
        <title>Lysobacter sp. strain LF1 Genome sequencing and assembly.</title>
        <authorList>
            <person name="Jung Y."/>
        </authorList>
    </citation>
    <scope>NUCLEOTIDE SEQUENCE [LARGE SCALE GENOMIC DNA]</scope>
    <source>
        <strain evidence="3 4">LF1</strain>
    </source>
</reference>
<gene>
    <name evidence="3" type="ORF">QLQ15_09455</name>
</gene>
<dbReference type="RefSeq" id="WP_283212540.1">
    <property type="nucleotide sequence ID" value="NZ_JASGBI010000001.1"/>
</dbReference>
<feature type="signal peptide" evidence="2">
    <location>
        <begin position="1"/>
        <end position="21"/>
    </location>
</feature>
<evidence type="ECO:0000256" key="1">
    <source>
        <dbReference type="SAM" id="MobiDB-lite"/>
    </source>
</evidence>
<protein>
    <recommendedName>
        <fullName evidence="5">DUF1471 domain-containing protein</fullName>
    </recommendedName>
</protein>
<keyword evidence="2" id="KW-0732">Signal</keyword>
<name>A0ABT6XH87_9GAMM</name>
<comment type="caution">
    <text evidence="3">The sequence shown here is derived from an EMBL/GenBank/DDBJ whole genome shotgun (WGS) entry which is preliminary data.</text>
</comment>
<evidence type="ECO:0000313" key="3">
    <source>
        <dbReference type="EMBL" id="MDI9239135.1"/>
    </source>
</evidence>
<keyword evidence="4" id="KW-1185">Reference proteome</keyword>
<dbReference type="EMBL" id="JASGBI010000001">
    <property type="protein sequence ID" value="MDI9239135.1"/>
    <property type="molecule type" value="Genomic_DNA"/>
</dbReference>
<evidence type="ECO:0008006" key="5">
    <source>
        <dbReference type="Google" id="ProtNLM"/>
    </source>
</evidence>
<proteinExistence type="predicted"/>
<feature type="chain" id="PRO_5045054474" description="DUF1471 domain-containing protein" evidence="2">
    <location>
        <begin position="22"/>
        <end position="98"/>
    </location>
</feature>
<feature type="region of interest" description="Disordered" evidence="1">
    <location>
        <begin position="38"/>
        <end position="59"/>
    </location>
</feature>